<keyword evidence="7" id="KW-1185">Reference proteome</keyword>
<keyword evidence="5" id="KW-0732">Signal</keyword>
<dbReference type="PANTHER" id="PTHR48043">
    <property type="entry name" value="EG:EG0003.4 PROTEIN-RELATED"/>
    <property type="match status" value="1"/>
</dbReference>
<dbReference type="PANTHER" id="PTHR48043:SF145">
    <property type="entry name" value="FI06409P-RELATED"/>
    <property type="match status" value="1"/>
</dbReference>
<evidence type="ECO:0000313" key="7">
    <source>
        <dbReference type="Proteomes" id="UP000234323"/>
    </source>
</evidence>
<dbReference type="InterPro" id="IPR035595">
    <property type="entry name" value="UDP_glycos_trans_CS"/>
</dbReference>
<evidence type="ECO:0000256" key="2">
    <source>
        <dbReference type="ARBA" id="ARBA00022679"/>
    </source>
</evidence>
<gene>
    <name evidence="6" type="ORF">RhiirA4_520714</name>
</gene>
<feature type="signal peptide" evidence="5">
    <location>
        <begin position="1"/>
        <end position="25"/>
    </location>
</feature>
<dbReference type="EMBL" id="LLXI01000485">
    <property type="protein sequence ID" value="PKY46795.1"/>
    <property type="molecule type" value="Genomic_DNA"/>
</dbReference>
<feature type="chain" id="PRO_5014121101" evidence="5">
    <location>
        <begin position="26"/>
        <end position="565"/>
    </location>
</feature>
<reference evidence="6 7" key="1">
    <citation type="submission" date="2015-10" db="EMBL/GenBank/DDBJ databases">
        <title>Genome analyses suggest a sexual origin of heterokaryosis in a supposedly ancient asexual fungus.</title>
        <authorList>
            <person name="Ropars J."/>
            <person name="Sedzielewska K."/>
            <person name="Noel J."/>
            <person name="Charron P."/>
            <person name="Farinelli L."/>
            <person name="Marton T."/>
            <person name="Kruger M."/>
            <person name="Pelin A."/>
            <person name="Brachmann A."/>
            <person name="Corradi N."/>
        </authorList>
    </citation>
    <scope>NUCLEOTIDE SEQUENCE [LARGE SCALE GENOMIC DNA]</scope>
    <source>
        <strain evidence="6 7">A4</strain>
    </source>
</reference>
<keyword evidence="4" id="KW-1133">Transmembrane helix</keyword>
<evidence type="ECO:0000256" key="1">
    <source>
        <dbReference type="ARBA" id="ARBA00022676"/>
    </source>
</evidence>
<dbReference type="InterPro" id="IPR050271">
    <property type="entry name" value="UDP-glycosyltransferase"/>
</dbReference>
<dbReference type="CDD" id="cd03784">
    <property type="entry name" value="GT1_Gtf-like"/>
    <property type="match status" value="1"/>
</dbReference>
<dbReference type="GO" id="GO:0008194">
    <property type="term" value="F:UDP-glycosyltransferase activity"/>
    <property type="evidence" value="ECO:0007669"/>
    <property type="project" value="InterPro"/>
</dbReference>
<dbReference type="PROSITE" id="PS00375">
    <property type="entry name" value="UDPGT"/>
    <property type="match status" value="1"/>
</dbReference>
<sequence>MIKKHFIFLLSIFFLLNQVYIYVDATRDYAPRNIDIELSSKNILVGSYIGGRSHLKPALDIAAILAERGHNVNNKSFAYRVTLLTSGYYTPSLEYPNIKQVTLGPALNYKEILNAKFHKEFEFKEMLPFVENGIIAYRETYQKYKNVAKDYNIDLFICDNLLNEACLDIANTLKKPVVGISSFFKDTLGPQKSGPNSLCNVSLENESFLERFKCIIVDPFKISYMLYPFIKSLNNFREQVNAKPLYMGNSQKLSLHLVDTFFGFELPQTLPPNVQEIGPVLSEEYPSLTSELSDFINAHERVLYVAFGTRFHGTVDNNNKLLQSFVEAINKKVIDGVVWALVVTPEDSYSPTLTLSDGSHIQTSLILDNKHPHIHISKFAPQFAILNHTNTKLFFSHGGAGSSHESLYTGTPMLVLPFGADQMSNAEKLKSAGVALTLNKFTLDVSDIINKIDFLLKDENIKKNSKRMEVLAKINSKRKYRAADTIEYILHSSSLNGGVNEEFLNEWIPAEYRMGFIKGNNYDIYGALFGIIFGLICGILCVTFISIRIILKRIFSSYNQKRKNE</sequence>
<evidence type="ECO:0000256" key="5">
    <source>
        <dbReference type="SAM" id="SignalP"/>
    </source>
</evidence>
<dbReference type="VEuPathDB" id="FungiDB:FUN_011814"/>
<dbReference type="VEuPathDB" id="FungiDB:RhiirFUN_016617"/>
<keyword evidence="2 3" id="KW-0808">Transferase</keyword>
<feature type="transmembrane region" description="Helical" evidence="4">
    <location>
        <begin position="524"/>
        <end position="551"/>
    </location>
</feature>
<dbReference type="InterPro" id="IPR002213">
    <property type="entry name" value="UDP_glucos_trans"/>
</dbReference>
<keyword evidence="1 3" id="KW-0328">Glycosyltransferase</keyword>
<evidence type="ECO:0000256" key="4">
    <source>
        <dbReference type="SAM" id="Phobius"/>
    </source>
</evidence>
<proteinExistence type="inferred from homology"/>
<evidence type="ECO:0000313" key="6">
    <source>
        <dbReference type="EMBL" id="PKY46795.1"/>
    </source>
</evidence>
<keyword evidence="4" id="KW-0472">Membrane</keyword>
<keyword evidence="4" id="KW-0812">Transmembrane</keyword>
<evidence type="ECO:0000256" key="3">
    <source>
        <dbReference type="RuleBase" id="RU003718"/>
    </source>
</evidence>
<dbReference type="SUPFAM" id="SSF53756">
    <property type="entry name" value="UDP-Glycosyltransferase/glycogen phosphorylase"/>
    <property type="match status" value="1"/>
</dbReference>
<protein>
    <submittedName>
        <fullName evidence="6">UDP-Glycosyltransferase/glycogen phosphorylase</fullName>
    </submittedName>
</protein>
<dbReference type="Pfam" id="PF00201">
    <property type="entry name" value="UDPGT"/>
    <property type="match status" value="1"/>
</dbReference>
<accession>A0A2I1GJK1</accession>
<dbReference type="Gene3D" id="3.40.50.2000">
    <property type="entry name" value="Glycogen Phosphorylase B"/>
    <property type="match status" value="2"/>
</dbReference>
<dbReference type="AlphaFoldDB" id="A0A2I1GJK1"/>
<dbReference type="VEuPathDB" id="FungiDB:RhiirA1_538380"/>
<organism evidence="6 7">
    <name type="scientific">Rhizophagus irregularis</name>
    <dbReference type="NCBI Taxonomy" id="588596"/>
    <lineage>
        <taxon>Eukaryota</taxon>
        <taxon>Fungi</taxon>
        <taxon>Fungi incertae sedis</taxon>
        <taxon>Mucoromycota</taxon>
        <taxon>Glomeromycotina</taxon>
        <taxon>Glomeromycetes</taxon>
        <taxon>Glomerales</taxon>
        <taxon>Glomeraceae</taxon>
        <taxon>Rhizophagus</taxon>
    </lineage>
</organism>
<dbReference type="Proteomes" id="UP000234323">
    <property type="component" value="Unassembled WGS sequence"/>
</dbReference>
<name>A0A2I1GJK1_9GLOM</name>
<comment type="caution">
    <text evidence="6">The sequence shown here is derived from an EMBL/GenBank/DDBJ whole genome shotgun (WGS) entry which is preliminary data.</text>
</comment>
<comment type="similarity">
    <text evidence="3">Belongs to the UDP-glycosyltransferase family.</text>
</comment>